<evidence type="ECO:0000256" key="12">
    <source>
        <dbReference type="ARBA" id="ARBA00023008"/>
    </source>
</evidence>
<feature type="domain" description="Cytochrome oxidase subunit II copper A binding" evidence="19">
    <location>
        <begin position="107"/>
        <end position="218"/>
    </location>
</feature>
<dbReference type="Proteomes" id="UP000291236">
    <property type="component" value="Chromosome"/>
</dbReference>
<evidence type="ECO:0000256" key="1">
    <source>
        <dbReference type="ARBA" id="ARBA00004141"/>
    </source>
</evidence>
<keyword evidence="11 15" id="KW-0408">Iron</keyword>
<evidence type="ECO:0000256" key="15">
    <source>
        <dbReference type="PROSITE-ProRule" id="PRU00433"/>
    </source>
</evidence>
<evidence type="ECO:0000256" key="5">
    <source>
        <dbReference type="ARBA" id="ARBA00022660"/>
    </source>
</evidence>
<evidence type="ECO:0000256" key="3">
    <source>
        <dbReference type="ARBA" id="ARBA00022448"/>
    </source>
</evidence>
<accession>A0A4P2VNP0</accession>
<keyword evidence="5 16" id="KW-0679">Respiratory chain</keyword>
<dbReference type="CDD" id="cd13915">
    <property type="entry name" value="CuRO_HCO_II_like_2"/>
    <property type="match status" value="1"/>
</dbReference>
<keyword evidence="12 17" id="KW-0186">Copper</keyword>
<dbReference type="RefSeq" id="WP_130612435.1">
    <property type="nucleotide sequence ID" value="NZ_AP019368.1"/>
</dbReference>
<dbReference type="InterPro" id="IPR045187">
    <property type="entry name" value="CcO_II"/>
</dbReference>
<dbReference type="OrthoDB" id="5289027at2"/>
<comment type="cofactor">
    <cofactor evidence="17">
        <name>Cu cation</name>
        <dbReference type="ChEBI" id="CHEBI:23378"/>
    </cofactor>
    <text evidence="17">Binds a copper A center.</text>
</comment>
<dbReference type="GO" id="GO:0005886">
    <property type="term" value="C:plasma membrane"/>
    <property type="evidence" value="ECO:0007669"/>
    <property type="project" value="UniProtKB-SubCell"/>
</dbReference>
<evidence type="ECO:0000256" key="9">
    <source>
        <dbReference type="ARBA" id="ARBA00022982"/>
    </source>
</evidence>
<keyword evidence="9 16" id="KW-0249">Electron transport</keyword>
<feature type="domain" description="Cytochrome oxidase subunit II transmembrane region profile" evidence="20">
    <location>
        <begin position="8"/>
        <end position="106"/>
    </location>
</feature>
<dbReference type="InterPro" id="IPR008972">
    <property type="entry name" value="Cupredoxin"/>
</dbReference>
<dbReference type="Pfam" id="PF02790">
    <property type="entry name" value="COX2_TM"/>
    <property type="match status" value="1"/>
</dbReference>
<evidence type="ECO:0000256" key="4">
    <source>
        <dbReference type="ARBA" id="ARBA00022617"/>
    </source>
</evidence>
<keyword evidence="10 18" id="KW-1133">Transmembrane helix</keyword>
<comment type="similarity">
    <text evidence="2 16">Belongs to the cytochrome c oxidase subunit 2 family.</text>
</comment>
<keyword evidence="4 15" id="KW-0349">Heme</keyword>
<dbReference type="NCBIfam" id="TIGR02866">
    <property type="entry name" value="CoxB"/>
    <property type="match status" value="1"/>
</dbReference>
<evidence type="ECO:0000256" key="2">
    <source>
        <dbReference type="ARBA" id="ARBA00007866"/>
    </source>
</evidence>
<dbReference type="EMBL" id="AP019368">
    <property type="protein sequence ID" value="BBH54528.1"/>
    <property type="molecule type" value="Genomic_DNA"/>
</dbReference>
<dbReference type="PROSITE" id="PS51007">
    <property type="entry name" value="CYTC"/>
    <property type="match status" value="1"/>
</dbReference>
<evidence type="ECO:0000256" key="17">
    <source>
        <dbReference type="RuleBase" id="RU004024"/>
    </source>
</evidence>
<keyword evidence="6 16" id="KW-0812">Transmembrane</keyword>
<dbReference type="PROSITE" id="PS50857">
    <property type="entry name" value="COX2_CUA"/>
    <property type="match status" value="1"/>
</dbReference>
<feature type="transmembrane region" description="Helical" evidence="18">
    <location>
        <begin position="77"/>
        <end position="97"/>
    </location>
</feature>
<name>A0A4P2VNP0_FLUSA</name>
<evidence type="ECO:0000256" key="16">
    <source>
        <dbReference type="RuleBase" id="RU000456"/>
    </source>
</evidence>
<keyword evidence="8" id="KW-1278">Translocase</keyword>
<keyword evidence="3 16" id="KW-0813">Transport</keyword>
<organism evidence="22 23">
    <name type="scientific">Fluviispira sanaruensis</name>
    <dbReference type="NCBI Taxonomy" id="2493639"/>
    <lineage>
        <taxon>Bacteria</taxon>
        <taxon>Pseudomonadati</taxon>
        <taxon>Bdellovibrionota</taxon>
        <taxon>Oligoflexia</taxon>
        <taxon>Silvanigrellales</taxon>
        <taxon>Silvanigrellaceae</taxon>
        <taxon>Fluviispira</taxon>
    </lineage>
</organism>
<evidence type="ECO:0000256" key="13">
    <source>
        <dbReference type="ARBA" id="ARBA00023136"/>
    </source>
</evidence>
<dbReference type="KEGG" id="sbf:JCM31447_29990"/>
<dbReference type="AlphaFoldDB" id="A0A4P2VNP0"/>
<dbReference type="InterPro" id="IPR014222">
    <property type="entry name" value="Cyt_c_oxidase_su2"/>
</dbReference>
<keyword evidence="23" id="KW-1185">Reference proteome</keyword>
<dbReference type="GO" id="GO:0016491">
    <property type="term" value="F:oxidoreductase activity"/>
    <property type="evidence" value="ECO:0007669"/>
    <property type="project" value="InterPro"/>
</dbReference>
<proteinExistence type="inferred from homology"/>
<dbReference type="EC" id="7.1.1.9" evidence="17"/>
<evidence type="ECO:0000313" key="22">
    <source>
        <dbReference type="EMBL" id="BBH54528.1"/>
    </source>
</evidence>
<evidence type="ECO:0000256" key="8">
    <source>
        <dbReference type="ARBA" id="ARBA00022967"/>
    </source>
</evidence>
<keyword evidence="13 18" id="KW-0472">Membrane</keyword>
<evidence type="ECO:0000256" key="10">
    <source>
        <dbReference type="ARBA" id="ARBA00022989"/>
    </source>
</evidence>
<dbReference type="SUPFAM" id="SSF49503">
    <property type="entry name" value="Cupredoxins"/>
    <property type="match status" value="1"/>
</dbReference>
<evidence type="ECO:0000256" key="6">
    <source>
        <dbReference type="ARBA" id="ARBA00022692"/>
    </source>
</evidence>
<dbReference type="PANTHER" id="PTHR22888:SF9">
    <property type="entry name" value="CYTOCHROME C OXIDASE SUBUNIT 2"/>
    <property type="match status" value="1"/>
</dbReference>
<comment type="function">
    <text evidence="14 17">Subunits I and II form the functional core of the enzyme complex. Electrons originating in cytochrome c are transferred via heme a and Cu(A) to the binuclear center formed by heme a3 and Cu(B).</text>
</comment>
<dbReference type="Pfam" id="PF00116">
    <property type="entry name" value="COX2"/>
    <property type="match status" value="1"/>
</dbReference>
<dbReference type="Gene3D" id="1.10.760.10">
    <property type="entry name" value="Cytochrome c-like domain"/>
    <property type="match status" value="1"/>
</dbReference>
<dbReference type="PANTHER" id="PTHR22888">
    <property type="entry name" value="CYTOCHROME C OXIDASE, SUBUNIT II"/>
    <property type="match status" value="1"/>
</dbReference>
<dbReference type="InterPro" id="IPR001505">
    <property type="entry name" value="Copper_CuA"/>
</dbReference>
<dbReference type="PROSITE" id="PS00078">
    <property type="entry name" value="COX2"/>
    <property type="match status" value="1"/>
</dbReference>
<dbReference type="GO" id="GO:0020037">
    <property type="term" value="F:heme binding"/>
    <property type="evidence" value="ECO:0007669"/>
    <property type="project" value="InterPro"/>
</dbReference>
<dbReference type="SUPFAM" id="SSF81464">
    <property type="entry name" value="Cytochrome c oxidase subunit II-like, transmembrane region"/>
    <property type="match status" value="1"/>
</dbReference>
<dbReference type="SUPFAM" id="SSF46626">
    <property type="entry name" value="Cytochrome c"/>
    <property type="match status" value="1"/>
</dbReference>
<dbReference type="Pfam" id="PF00034">
    <property type="entry name" value="Cytochrom_C"/>
    <property type="match status" value="1"/>
</dbReference>
<evidence type="ECO:0000256" key="18">
    <source>
        <dbReference type="SAM" id="Phobius"/>
    </source>
</evidence>
<sequence length="328" mass="37041">MSEIVKAETTPWQGSFWLPQNASPMTSGQDALFYFIYSLSVLFFVLVVGFMVFFAWKYRKRKEGESTANIHGNTKLEIIWSVIPGLLFIVIFVWGFFDWIKLNVVPQGALEVKVTGRKWDWLFTDQKTGAETSDLIVPINTPVRLTMSSADVIHGFYIPDFRINRDVLPNQYTVVWFKAEKEGSYPILCTQYCGTKHSQMVRYVKVVSEEEYNKAMIAAQGAGLSPEELGKKIFSGKGACASCHSVTPDSTKMVGPPLFGAYGENKSVTNKNGKKETIKFDDNYIRESIVDPNVRVVVGYPPVMPSYQGQLDEKEMNALVEYIKSLKK</sequence>
<dbReference type="InterPro" id="IPR036909">
    <property type="entry name" value="Cyt_c-like_dom_sf"/>
</dbReference>
<dbReference type="InterPro" id="IPR002429">
    <property type="entry name" value="CcO_II-like_C"/>
</dbReference>
<keyword evidence="7 15" id="KW-0479">Metal-binding</keyword>
<comment type="subcellular location">
    <subcellularLocation>
        <location evidence="16">Cell membrane</location>
        <topology evidence="16">Multi-pass membrane protein</topology>
    </subcellularLocation>
    <subcellularLocation>
        <location evidence="1">Membrane</location>
        <topology evidence="1">Multi-pass membrane protein</topology>
    </subcellularLocation>
</comment>
<reference evidence="22 23" key="1">
    <citation type="submission" date="2018-12" db="EMBL/GenBank/DDBJ databases">
        <title>Rubrispira sanarue gen. nov., sp., nov., a member of the order Silvanigrellales, isolated from a brackish lake in Hamamatsu Japan.</title>
        <authorList>
            <person name="Maejima Y."/>
            <person name="Iino T."/>
            <person name="Muraguchi Y."/>
            <person name="Fukuda K."/>
            <person name="Nojiri H."/>
            <person name="Ohkuma M."/>
            <person name="Moriuchi R."/>
            <person name="Dohra H."/>
            <person name="Kimbara K."/>
            <person name="Shintani M."/>
        </authorList>
    </citation>
    <scope>NUCLEOTIDE SEQUENCE [LARGE SCALE GENOMIC DNA]</scope>
    <source>
        <strain evidence="22 23">RF1110005</strain>
    </source>
</reference>
<evidence type="ECO:0000313" key="23">
    <source>
        <dbReference type="Proteomes" id="UP000291236"/>
    </source>
</evidence>
<evidence type="ECO:0000256" key="7">
    <source>
        <dbReference type="ARBA" id="ARBA00022723"/>
    </source>
</evidence>
<evidence type="ECO:0000256" key="11">
    <source>
        <dbReference type="ARBA" id="ARBA00023004"/>
    </source>
</evidence>
<protein>
    <recommendedName>
        <fullName evidence="17">Cytochrome c oxidase subunit 2</fullName>
        <ecNumber evidence="17">7.1.1.9</ecNumber>
    </recommendedName>
</protein>
<gene>
    <name evidence="22" type="primary">coxB</name>
    <name evidence="22" type="ORF">JCM31447_29990</name>
</gene>
<evidence type="ECO:0000259" key="19">
    <source>
        <dbReference type="PROSITE" id="PS50857"/>
    </source>
</evidence>
<dbReference type="GO" id="GO:0042773">
    <property type="term" value="P:ATP synthesis coupled electron transport"/>
    <property type="evidence" value="ECO:0007669"/>
    <property type="project" value="TreeGrafter"/>
</dbReference>
<dbReference type="PROSITE" id="PS50999">
    <property type="entry name" value="COX2_TM"/>
    <property type="match status" value="1"/>
</dbReference>
<dbReference type="InterPro" id="IPR009056">
    <property type="entry name" value="Cyt_c-like_dom"/>
</dbReference>
<feature type="domain" description="Cytochrome c" evidence="21">
    <location>
        <begin position="225"/>
        <end position="327"/>
    </location>
</feature>
<dbReference type="InterPro" id="IPR011759">
    <property type="entry name" value="Cyt_c_oxidase_su2_TM_dom"/>
</dbReference>
<dbReference type="InterPro" id="IPR036257">
    <property type="entry name" value="Cyt_c_oxidase_su2_TM_sf"/>
</dbReference>
<evidence type="ECO:0000259" key="20">
    <source>
        <dbReference type="PROSITE" id="PS50999"/>
    </source>
</evidence>
<comment type="catalytic activity">
    <reaction evidence="17">
        <text>4 Fe(II)-[cytochrome c] + O2 + 8 H(+)(in) = 4 Fe(III)-[cytochrome c] + 2 H2O + 4 H(+)(out)</text>
        <dbReference type="Rhea" id="RHEA:11436"/>
        <dbReference type="Rhea" id="RHEA-COMP:10350"/>
        <dbReference type="Rhea" id="RHEA-COMP:14399"/>
        <dbReference type="ChEBI" id="CHEBI:15377"/>
        <dbReference type="ChEBI" id="CHEBI:15378"/>
        <dbReference type="ChEBI" id="CHEBI:15379"/>
        <dbReference type="ChEBI" id="CHEBI:29033"/>
        <dbReference type="ChEBI" id="CHEBI:29034"/>
        <dbReference type="EC" id="7.1.1.9"/>
    </reaction>
</comment>
<dbReference type="GO" id="GO:0004129">
    <property type="term" value="F:cytochrome-c oxidase activity"/>
    <property type="evidence" value="ECO:0007669"/>
    <property type="project" value="UniProtKB-EC"/>
</dbReference>
<dbReference type="Gene3D" id="2.60.40.420">
    <property type="entry name" value="Cupredoxins - blue copper proteins"/>
    <property type="match status" value="1"/>
</dbReference>
<dbReference type="GO" id="GO:0005507">
    <property type="term" value="F:copper ion binding"/>
    <property type="evidence" value="ECO:0007669"/>
    <property type="project" value="InterPro"/>
</dbReference>
<evidence type="ECO:0000259" key="21">
    <source>
        <dbReference type="PROSITE" id="PS51007"/>
    </source>
</evidence>
<dbReference type="Gene3D" id="1.10.287.90">
    <property type="match status" value="1"/>
</dbReference>
<feature type="transmembrane region" description="Helical" evidence="18">
    <location>
        <begin position="31"/>
        <end position="56"/>
    </location>
</feature>
<evidence type="ECO:0000256" key="14">
    <source>
        <dbReference type="ARBA" id="ARBA00024688"/>
    </source>
</evidence>